<dbReference type="EMBL" id="JBBXJM010000004">
    <property type="protein sequence ID" value="KAL1409045.1"/>
    <property type="molecule type" value="Genomic_DNA"/>
</dbReference>
<sequence>MSARPPAPRRPVNTIRRPGAPASGSGVRRPGQLGGGQTSRPSASSGVVTSRGNDDGYLYVAGVRDPSKRMTEYRTEEDTCPVCHTDRQFDKNLRLLVSPCYHKMCESCIDRLFTLGPAPCPQCQKVLRKANFAHQTFEDLKVEKEISVRRRMAENFNKRADDFPTRKEYDDYLEDVEDMTFNLLNDIDVAATEARIAAYARDNASLIATNQHKAAMESLSQNEREDIERRARAERMRMIEEAERVEAAEEARARSAAVEAISRGSSEDANAIMSKYHSAKEARAAALAATVPPSLAALYGSKEDDTEHSPTSPSYAGPYVPIPYSDPDKADYTHWYDAKDSYADGRSGVIWAKEDREGKVRGGGWDLQLFWEMEIRSAVESLSIEPLRD</sequence>
<keyword evidence="3" id="KW-0479">Metal-binding</keyword>
<keyword evidence="5" id="KW-0862">Zinc</keyword>
<evidence type="ECO:0000256" key="4">
    <source>
        <dbReference type="ARBA" id="ARBA00022771"/>
    </source>
</evidence>
<evidence type="ECO:0000256" key="9">
    <source>
        <dbReference type="PROSITE-ProRule" id="PRU00175"/>
    </source>
</evidence>
<dbReference type="InterPro" id="IPR017907">
    <property type="entry name" value="Znf_RING_CS"/>
</dbReference>
<protein>
    <recommendedName>
        <fullName evidence="2">RNA polymerase II transcription factor B subunit 3</fullName>
    </recommendedName>
    <alternativeName>
        <fullName evidence="8">RNA polymerase II transcription factor B 38 kDa subunit</fullName>
    </alternativeName>
    <alternativeName>
        <fullName evidence="7">RNA polymerase II transcription factor B p38 subunit</fullName>
    </alternativeName>
</protein>
<dbReference type="Pfam" id="PF06391">
    <property type="entry name" value="MAT1"/>
    <property type="match status" value="1"/>
</dbReference>
<feature type="region of interest" description="Disordered" evidence="10">
    <location>
        <begin position="1"/>
        <end position="51"/>
    </location>
</feature>
<gene>
    <name evidence="12" type="primary">TFB3</name>
    <name evidence="12" type="ORF">Q8F55_005869</name>
</gene>
<accession>A0ABR3Q2T6</accession>
<evidence type="ECO:0000256" key="1">
    <source>
        <dbReference type="ARBA" id="ARBA00004123"/>
    </source>
</evidence>
<feature type="compositionally biased region" description="Polar residues" evidence="10">
    <location>
        <begin position="38"/>
        <end position="51"/>
    </location>
</feature>
<dbReference type="PROSITE" id="PS50089">
    <property type="entry name" value="ZF_RING_2"/>
    <property type="match status" value="1"/>
</dbReference>
<name>A0ABR3Q2T6_9TREE</name>
<evidence type="ECO:0000313" key="13">
    <source>
        <dbReference type="Proteomes" id="UP001565368"/>
    </source>
</evidence>
<keyword evidence="4 9" id="KW-0863">Zinc-finger</keyword>
<dbReference type="SMART" id="SM00184">
    <property type="entry name" value="RING"/>
    <property type="match status" value="1"/>
</dbReference>
<evidence type="ECO:0000256" key="8">
    <source>
        <dbReference type="ARBA" id="ARBA00033277"/>
    </source>
</evidence>
<reference evidence="12 13" key="1">
    <citation type="submission" date="2023-08" db="EMBL/GenBank/DDBJ databases">
        <title>Annotated Genome Sequence of Vanrija albida AlHP1.</title>
        <authorList>
            <person name="Herzog R."/>
        </authorList>
    </citation>
    <scope>NUCLEOTIDE SEQUENCE [LARGE SCALE GENOMIC DNA]</scope>
    <source>
        <strain evidence="12 13">AlHP1</strain>
    </source>
</reference>
<comment type="subcellular location">
    <subcellularLocation>
        <location evidence="1">Nucleus</location>
    </subcellularLocation>
</comment>
<evidence type="ECO:0000313" key="12">
    <source>
        <dbReference type="EMBL" id="KAL1409045.1"/>
    </source>
</evidence>
<evidence type="ECO:0000256" key="3">
    <source>
        <dbReference type="ARBA" id="ARBA00022723"/>
    </source>
</evidence>
<proteinExistence type="predicted"/>
<dbReference type="NCBIfam" id="TIGR00570">
    <property type="entry name" value="cdk7"/>
    <property type="match status" value="1"/>
</dbReference>
<dbReference type="GeneID" id="95986912"/>
<dbReference type="InterPro" id="IPR004575">
    <property type="entry name" value="MAT1/Tfb3"/>
</dbReference>
<dbReference type="Gene3D" id="3.30.40.10">
    <property type="entry name" value="Zinc/RING finger domain, C3HC4 (zinc finger)"/>
    <property type="match status" value="1"/>
</dbReference>
<evidence type="ECO:0000256" key="5">
    <source>
        <dbReference type="ARBA" id="ARBA00022833"/>
    </source>
</evidence>
<keyword evidence="13" id="KW-1185">Reference proteome</keyword>
<dbReference type="InterPro" id="IPR001841">
    <property type="entry name" value="Znf_RING"/>
</dbReference>
<dbReference type="PROSITE" id="PS00518">
    <property type="entry name" value="ZF_RING_1"/>
    <property type="match status" value="1"/>
</dbReference>
<dbReference type="InterPro" id="IPR015877">
    <property type="entry name" value="MAT1_centre"/>
</dbReference>
<dbReference type="PANTHER" id="PTHR12683">
    <property type="entry name" value="CDK-ACTIVATING KINASE ASSEMBLY FACTOR MAT1"/>
    <property type="match status" value="1"/>
</dbReference>
<evidence type="ECO:0000256" key="2">
    <source>
        <dbReference type="ARBA" id="ARBA00022257"/>
    </source>
</evidence>
<evidence type="ECO:0000256" key="6">
    <source>
        <dbReference type="ARBA" id="ARBA00023242"/>
    </source>
</evidence>
<dbReference type="InterPro" id="IPR013083">
    <property type="entry name" value="Znf_RING/FYVE/PHD"/>
</dbReference>
<dbReference type="SUPFAM" id="SSF57850">
    <property type="entry name" value="RING/U-box"/>
    <property type="match status" value="1"/>
</dbReference>
<organism evidence="12 13">
    <name type="scientific">Vanrija albida</name>
    <dbReference type="NCBI Taxonomy" id="181172"/>
    <lineage>
        <taxon>Eukaryota</taxon>
        <taxon>Fungi</taxon>
        <taxon>Dikarya</taxon>
        <taxon>Basidiomycota</taxon>
        <taxon>Agaricomycotina</taxon>
        <taxon>Tremellomycetes</taxon>
        <taxon>Trichosporonales</taxon>
        <taxon>Trichosporonaceae</taxon>
        <taxon>Vanrija</taxon>
    </lineage>
</organism>
<dbReference type="PANTHER" id="PTHR12683:SF13">
    <property type="entry name" value="CDK-ACTIVATING KINASE ASSEMBLY FACTOR MAT1"/>
    <property type="match status" value="1"/>
</dbReference>
<dbReference type="Proteomes" id="UP001565368">
    <property type="component" value="Unassembled WGS sequence"/>
</dbReference>
<evidence type="ECO:0000256" key="10">
    <source>
        <dbReference type="SAM" id="MobiDB-lite"/>
    </source>
</evidence>
<keyword evidence="6" id="KW-0539">Nucleus</keyword>
<evidence type="ECO:0000256" key="7">
    <source>
        <dbReference type="ARBA" id="ARBA00029873"/>
    </source>
</evidence>
<comment type="caution">
    <text evidence="12">The sequence shown here is derived from an EMBL/GenBank/DDBJ whole genome shotgun (WGS) entry which is preliminary data.</text>
</comment>
<evidence type="ECO:0000259" key="11">
    <source>
        <dbReference type="PROSITE" id="PS50089"/>
    </source>
</evidence>
<dbReference type="RefSeq" id="XP_069208989.1">
    <property type="nucleotide sequence ID" value="XM_069354347.1"/>
</dbReference>
<feature type="domain" description="RING-type" evidence="11">
    <location>
        <begin position="80"/>
        <end position="124"/>
    </location>
</feature>
<dbReference type="Pfam" id="PF17121">
    <property type="entry name" value="zf-C3HC4_5"/>
    <property type="match status" value="1"/>
</dbReference>